<evidence type="ECO:0000259" key="2">
    <source>
        <dbReference type="PROSITE" id="PS50943"/>
    </source>
</evidence>
<accession>A0A9E8N6L5</accession>
<organism evidence="3 4">
    <name type="scientific">Dyadobacter pollutisoli</name>
    <dbReference type="NCBI Taxonomy" id="2910158"/>
    <lineage>
        <taxon>Bacteria</taxon>
        <taxon>Pseudomonadati</taxon>
        <taxon>Bacteroidota</taxon>
        <taxon>Cytophagia</taxon>
        <taxon>Cytophagales</taxon>
        <taxon>Spirosomataceae</taxon>
        <taxon>Dyadobacter</taxon>
    </lineage>
</organism>
<name>A0A9E8N6L5_9BACT</name>
<proteinExistence type="predicted"/>
<dbReference type="PANTHER" id="PTHR46558:SF11">
    <property type="entry name" value="HTH-TYPE TRANSCRIPTIONAL REGULATOR XRE"/>
    <property type="match status" value="1"/>
</dbReference>
<dbReference type="Pfam" id="PF01381">
    <property type="entry name" value="HTH_3"/>
    <property type="match status" value="1"/>
</dbReference>
<protein>
    <submittedName>
        <fullName evidence="3">Helix-turn-helix transcriptional regulator</fullName>
    </submittedName>
</protein>
<dbReference type="GO" id="GO:0003677">
    <property type="term" value="F:DNA binding"/>
    <property type="evidence" value="ECO:0007669"/>
    <property type="project" value="UniProtKB-KW"/>
</dbReference>
<gene>
    <name evidence="3" type="ORF">ON006_24045</name>
</gene>
<dbReference type="CDD" id="cd00093">
    <property type="entry name" value="HTH_XRE"/>
    <property type="match status" value="1"/>
</dbReference>
<dbReference type="SUPFAM" id="SSF47413">
    <property type="entry name" value="lambda repressor-like DNA-binding domains"/>
    <property type="match status" value="1"/>
</dbReference>
<dbReference type="InterPro" id="IPR010982">
    <property type="entry name" value="Lambda_DNA-bd_dom_sf"/>
</dbReference>
<sequence length="73" mass="8608">MSAEELLRRYRLENNLTQQQMANLLGVSQAAYHKWESEITKIPLDRYLSISVVCNVKLQDMLPENWQKKINSE</sequence>
<evidence type="ECO:0000256" key="1">
    <source>
        <dbReference type="ARBA" id="ARBA00023125"/>
    </source>
</evidence>
<feature type="domain" description="HTH cro/C1-type" evidence="2">
    <location>
        <begin position="7"/>
        <end position="61"/>
    </location>
</feature>
<dbReference type="InterPro" id="IPR001387">
    <property type="entry name" value="Cro/C1-type_HTH"/>
</dbReference>
<dbReference type="PANTHER" id="PTHR46558">
    <property type="entry name" value="TRACRIPTIONAL REGULATORY PROTEIN-RELATED-RELATED"/>
    <property type="match status" value="1"/>
</dbReference>
<dbReference type="EMBL" id="CP112998">
    <property type="protein sequence ID" value="WAC10804.1"/>
    <property type="molecule type" value="Genomic_DNA"/>
</dbReference>
<keyword evidence="4" id="KW-1185">Reference proteome</keyword>
<dbReference type="SMART" id="SM00530">
    <property type="entry name" value="HTH_XRE"/>
    <property type="match status" value="1"/>
</dbReference>
<evidence type="ECO:0000313" key="3">
    <source>
        <dbReference type="EMBL" id="WAC10804.1"/>
    </source>
</evidence>
<dbReference type="PROSITE" id="PS50943">
    <property type="entry name" value="HTH_CROC1"/>
    <property type="match status" value="1"/>
</dbReference>
<dbReference type="Gene3D" id="1.10.260.40">
    <property type="entry name" value="lambda repressor-like DNA-binding domains"/>
    <property type="match status" value="1"/>
</dbReference>
<keyword evidence="1" id="KW-0238">DNA-binding</keyword>
<evidence type="ECO:0000313" key="4">
    <source>
        <dbReference type="Proteomes" id="UP001164653"/>
    </source>
</evidence>
<reference evidence="3" key="1">
    <citation type="submission" date="2022-11" db="EMBL/GenBank/DDBJ databases">
        <title>Dyadobacter pollutisoli sp. nov., isolated from plastic dumped soil.</title>
        <authorList>
            <person name="Kim J.M."/>
            <person name="Kim K.R."/>
            <person name="Lee J.K."/>
            <person name="Hao L."/>
            <person name="Jeon C.O."/>
        </authorList>
    </citation>
    <scope>NUCLEOTIDE SEQUENCE</scope>
    <source>
        <strain evidence="3">U1</strain>
    </source>
</reference>
<dbReference type="RefSeq" id="WP_244822566.1">
    <property type="nucleotide sequence ID" value="NZ_CP112998.1"/>
</dbReference>
<dbReference type="Proteomes" id="UP001164653">
    <property type="component" value="Chromosome"/>
</dbReference>
<dbReference type="KEGG" id="dpf:ON006_24045"/>
<dbReference type="AlphaFoldDB" id="A0A9E8N6L5"/>